<feature type="domain" description="Glycoamylase-like" evidence="2">
    <location>
        <begin position="348"/>
        <end position="485"/>
    </location>
</feature>
<dbReference type="Pfam" id="PF10091">
    <property type="entry name" value="Glycoamylase"/>
    <property type="match status" value="1"/>
</dbReference>
<dbReference type="EMBL" id="CP019454">
    <property type="protein sequence ID" value="AUW95409.1"/>
    <property type="molecule type" value="Genomic_DNA"/>
</dbReference>
<dbReference type="InterPro" id="IPR021478">
    <property type="entry name" value="DUF3131"/>
</dbReference>
<accession>A0ABM6RVW8</accession>
<feature type="signal peptide" evidence="1">
    <location>
        <begin position="1"/>
        <end position="25"/>
    </location>
</feature>
<evidence type="ECO:0000313" key="4">
    <source>
        <dbReference type="EMBL" id="AUW95409.1"/>
    </source>
</evidence>
<reference evidence="4 5" key="1">
    <citation type="journal article" date="2019" name="Sci. Rep.">
        <title>Sulfobacillus thermotolerans: new insights into resistance and metabolic capacities of acidophilic chemolithotrophs.</title>
        <authorList>
            <person name="Panyushkina A.E."/>
            <person name="Babenko V.V."/>
            <person name="Nikitina A.S."/>
            <person name="Selezneva O.V."/>
            <person name="Tsaplina I.A."/>
            <person name="Letarova M.A."/>
            <person name="Kostryukova E.S."/>
            <person name="Letarov A.V."/>
        </authorList>
    </citation>
    <scope>NUCLEOTIDE SEQUENCE [LARGE SCALE GENOMIC DNA]</scope>
    <source>
        <strain evidence="4 5">Kr1</strain>
    </source>
</reference>
<dbReference type="Gene3D" id="1.50.10.140">
    <property type="match status" value="1"/>
</dbReference>
<feature type="domain" description="DUF3131" evidence="3">
    <location>
        <begin position="69"/>
        <end position="220"/>
    </location>
</feature>
<organism evidence="4 5">
    <name type="scientific">Sulfobacillus thermotolerans</name>
    <dbReference type="NCBI Taxonomy" id="338644"/>
    <lineage>
        <taxon>Bacteria</taxon>
        <taxon>Bacillati</taxon>
        <taxon>Bacillota</taxon>
        <taxon>Clostridia</taxon>
        <taxon>Eubacteriales</taxon>
        <taxon>Clostridiales Family XVII. Incertae Sedis</taxon>
        <taxon>Sulfobacillus</taxon>
    </lineage>
</organism>
<feature type="chain" id="PRO_5045553689" description="Glycoamylase-like domain-containing protein" evidence="1">
    <location>
        <begin position="26"/>
        <end position="516"/>
    </location>
</feature>
<keyword evidence="5" id="KW-1185">Reference proteome</keyword>
<dbReference type="Pfam" id="PF11329">
    <property type="entry name" value="DUF3131"/>
    <property type="match status" value="1"/>
</dbReference>
<name>A0ABM6RVW8_9FIRM</name>
<evidence type="ECO:0000259" key="2">
    <source>
        <dbReference type="Pfam" id="PF10091"/>
    </source>
</evidence>
<dbReference type="Proteomes" id="UP000325292">
    <property type="component" value="Chromosome"/>
</dbReference>
<gene>
    <name evidence="4" type="ORF">BXT84_05280</name>
</gene>
<protein>
    <recommendedName>
        <fullName evidence="6">Glycoamylase-like domain-containing protein</fullName>
    </recommendedName>
</protein>
<sequence>MTLAGAGAAVLGLSSLLVWSPISAAASPPSTNLAVTAPMSESLAPAPPLKMLYAGQPLTAQQRHSLKGIAKRTWKFFSIDVNLQTDLPMDNVGFQGAPAQGAYTSPTDIAMYLWSITAAAQMHIIPAHQGYALASRELQAIQKLQKWNGFLLSWYDTNTGAAINGPGQGPITSTTGQFISTVDNGWYASSLIVVRNAFPGLAPQASKLLKAMNFGVFYDNGDQATNITAGQMYGGYYAGEGPASFEYGNLNTDPRIAAYVGMGTGTLPGDVWWRTWRTLPADFTWQTQVPNGPTVTYTDPYSGKSFSVVEGHYTYDGITYVPSWGGSEFEALMAPLVVPESTWGQKSFGLNDINYAQASIDYATQALKYPVWGLSPASVPGTTGNYAAYGAYPMGSGGTGNAYANTAVTPYASFLALPFVPQEAFQNIQKLQSLYNVYGRYGFYDAVNPVTGTVAPRYLVLDQGMIMAGIDDALMQGGLQRYFAEDPVGQHDKAYLEMERFSITPAPGLVLHNGDQ</sequence>
<keyword evidence="1" id="KW-0732">Signal</keyword>
<dbReference type="InterPro" id="IPR019282">
    <property type="entry name" value="Glycoamylase-like_cons_dom"/>
</dbReference>
<evidence type="ECO:0008006" key="6">
    <source>
        <dbReference type="Google" id="ProtNLM"/>
    </source>
</evidence>
<evidence type="ECO:0000313" key="5">
    <source>
        <dbReference type="Proteomes" id="UP000325292"/>
    </source>
</evidence>
<evidence type="ECO:0000259" key="3">
    <source>
        <dbReference type="Pfam" id="PF11329"/>
    </source>
</evidence>
<evidence type="ECO:0000256" key="1">
    <source>
        <dbReference type="SAM" id="SignalP"/>
    </source>
</evidence>
<proteinExistence type="predicted"/>